<dbReference type="Proteomes" id="UP000034181">
    <property type="component" value="Unassembled WGS sequence"/>
</dbReference>
<keyword evidence="3" id="KW-0143">Chaperone</keyword>
<dbReference type="GO" id="GO:0005737">
    <property type="term" value="C:cytoplasm"/>
    <property type="evidence" value="ECO:0007669"/>
    <property type="project" value="UniProtKB-SubCell"/>
</dbReference>
<dbReference type="GO" id="GO:0071555">
    <property type="term" value="P:cell wall organization"/>
    <property type="evidence" value="ECO:0007669"/>
    <property type="project" value="UniProtKB-KW"/>
</dbReference>
<evidence type="ECO:0000256" key="3">
    <source>
        <dbReference type="HAMAP-Rule" id="MF_00088"/>
    </source>
</evidence>
<dbReference type="PANTHER" id="PTHR34654">
    <property type="entry name" value="UPF0109 PROTEIN SCO5592"/>
    <property type="match status" value="1"/>
</dbReference>
<evidence type="ECO:0000313" key="4">
    <source>
        <dbReference type="EMBL" id="KKQ75205.1"/>
    </source>
</evidence>
<dbReference type="InterPro" id="IPR009019">
    <property type="entry name" value="KH_sf_prok-type"/>
</dbReference>
<keyword evidence="3" id="KW-0961">Cell wall biogenesis/degradation</keyword>
<dbReference type="PANTHER" id="PTHR34654:SF1">
    <property type="entry name" value="RNA-BINDING PROTEIN KHPA"/>
    <property type="match status" value="1"/>
</dbReference>
<dbReference type="CDD" id="cd22533">
    <property type="entry name" value="KH-II_YlqC-like"/>
    <property type="match status" value="1"/>
</dbReference>
<keyword evidence="1 3" id="KW-0963">Cytoplasm</keyword>
<accession>A0A0G0KI69</accession>
<proteinExistence type="inferred from homology"/>
<keyword evidence="3" id="KW-0133">Cell shape</keyword>
<comment type="caution">
    <text evidence="4">The sequence shown here is derived from an EMBL/GenBank/DDBJ whole genome shotgun (WGS) entry which is preliminary data.</text>
</comment>
<comment type="subunit">
    <text evidence="3">Forms a complex with KhpB.</text>
</comment>
<dbReference type="Gene3D" id="3.30.300.20">
    <property type="match status" value="1"/>
</dbReference>
<reference evidence="4 5" key="1">
    <citation type="journal article" date="2015" name="Nature">
        <title>rRNA introns, odd ribosomes, and small enigmatic genomes across a large radiation of phyla.</title>
        <authorList>
            <person name="Brown C.T."/>
            <person name="Hug L.A."/>
            <person name="Thomas B.C."/>
            <person name="Sharon I."/>
            <person name="Castelle C.J."/>
            <person name="Singh A."/>
            <person name="Wilkins M.J."/>
            <person name="Williams K.H."/>
            <person name="Banfield J.F."/>
        </authorList>
    </citation>
    <scope>NUCLEOTIDE SEQUENCE [LARGE SCALE GENOMIC DNA]</scope>
</reference>
<dbReference type="Pfam" id="PF13083">
    <property type="entry name" value="KH_KhpA-B"/>
    <property type="match status" value="1"/>
</dbReference>
<evidence type="ECO:0000256" key="2">
    <source>
        <dbReference type="ARBA" id="ARBA00022884"/>
    </source>
</evidence>
<dbReference type="SUPFAM" id="SSF54814">
    <property type="entry name" value="Prokaryotic type KH domain (KH-domain type II)"/>
    <property type="match status" value="1"/>
</dbReference>
<organism evidence="4 5">
    <name type="scientific">Candidatus Woesebacteria bacterium GW2011_GWB1_38_5b</name>
    <dbReference type="NCBI Taxonomy" id="1618569"/>
    <lineage>
        <taxon>Bacteria</taxon>
        <taxon>Candidatus Woeseibacteriota</taxon>
    </lineage>
</organism>
<comment type="similarity">
    <text evidence="3">Belongs to the KhpA RNA-binding protein family.</text>
</comment>
<comment type="function">
    <text evidence="3">A probable RNA chaperone. Forms a complex with KhpB which binds to cellular RNA and controls its expression. Plays a role in peptidoglycan (PG) homeostasis and cell length regulation.</text>
</comment>
<dbReference type="PROSITE" id="PS50084">
    <property type="entry name" value="KH_TYPE_1"/>
    <property type="match status" value="1"/>
</dbReference>
<evidence type="ECO:0000256" key="1">
    <source>
        <dbReference type="ARBA" id="ARBA00022490"/>
    </source>
</evidence>
<dbReference type="GO" id="GO:0009252">
    <property type="term" value="P:peptidoglycan biosynthetic process"/>
    <property type="evidence" value="ECO:0007669"/>
    <property type="project" value="UniProtKB-UniRule"/>
</dbReference>
<dbReference type="GO" id="GO:0003723">
    <property type="term" value="F:RNA binding"/>
    <property type="evidence" value="ECO:0007669"/>
    <property type="project" value="UniProtKB-UniRule"/>
</dbReference>
<dbReference type="InterPro" id="IPR020627">
    <property type="entry name" value="KhpA"/>
</dbReference>
<keyword evidence="2 3" id="KW-0694">RNA-binding</keyword>
<dbReference type="AlphaFoldDB" id="A0A0G0KI69"/>
<protein>
    <recommendedName>
        <fullName evidence="3">RNA-binding protein KhpA</fullName>
    </recommendedName>
    <alternativeName>
        <fullName evidence="3">KH-domain protein A</fullName>
    </alternativeName>
</protein>
<evidence type="ECO:0000313" key="5">
    <source>
        <dbReference type="Proteomes" id="UP000034181"/>
    </source>
</evidence>
<dbReference type="EMBL" id="LBUZ01000015">
    <property type="protein sequence ID" value="KKQ75205.1"/>
    <property type="molecule type" value="Genomic_DNA"/>
</dbReference>
<comment type="subcellular location">
    <subcellularLocation>
        <location evidence="3">Cytoplasm</location>
    </subcellularLocation>
</comment>
<sequence length="77" mass="8729">MRDILKYLITSIVDKPEAVEILEEENQGIVNLTVKVDPQDMGKVIGKEGKVIRALRNVLRIPAVLQDKKIYINLSEN</sequence>
<dbReference type="GO" id="GO:0008360">
    <property type="term" value="P:regulation of cell shape"/>
    <property type="evidence" value="ECO:0007669"/>
    <property type="project" value="UniProtKB-KW"/>
</dbReference>
<dbReference type="HAMAP" id="MF_00088">
    <property type="entry name" value="KhpA"/>
    <property type="match status" value="1"/>
</dbReference>
<name>A0A0G0KI69_9BACT</name>
<gene>
    <name evidence="3" type="primary">khpA</name>
    <name evidence="4" type="ORF">US96_C0015G0006</name>
</gene>
<dbReference type="InterPro" id="IPR015946">
    <property type="entry name" value="KH_dom-like_a/b"/>
</dbReference>